<feature type="domain" description="DUF6594" evidence="2">
    <location>
        <begin position="8"/>
        <end position="65"/>
    </location>
</feature>
<feature type="transmembrane region" description="Helical" evidence="1">
    <location>
        <begin position="155"/>
        <end position="172"/>
    </location>
</feature>
<name>T0JYJ3_COLGC</name>
<dbReference type="EMBL" id="AMYD01003708">
    <property type="protein sequence ID" value="EQB45488.1"/>
    <property type="molecule type" value="Genomic_DNA"/>
</dbReference>
<feature type="domain" description="DUF6594" evidence="2">
    <location>
        <begin position="90"/>
        <end position="167"/>
    </location>
</feature>
<dbReference type="PANTHER" id="PTHR34502:SF4">
    <property type="entry name" value="DUF6594 DOMAIN-CONTAINING PROTEIN"/>
    <property type="match status" value="1"/>
</dbReference>
<evidence type="ECO:0000313" key="3">
    <source>
        <dbReference type="EMBL" id="EQB45488.1"/>
    </source>
</evidence>
<reference evidence="4" key="1">
    <citation type="journal article" date="2013" name="Mol. Plant Microbe Interact.">
        <title>Global aspects of pacC regulation of pathogenicity genes in Colletotrichum gloeosporioides as revealed by transcriptome analysis.</title>
        <authorList>
            <person name="Alkan N."/>
            <person name="Meng X."/>
            <person name="Friedlander G."/>
            <person name="Reuveni E."/>
            <person name="Sukno S."/>
            <person name="Sherman A."/>
            <person name="Thon M."/>
            <person name="Fluhr R."/>
            <person name="Prusky D."/>
        </authorList>
    </citation>
    <scope>NUCLEOTIDE SEQUENCE [LARGE SCALE GENOMIC DNA]</scope>
    <source>
        <strain evidence="4">Cg-14</strain>
    </source>
</reference>
<dbReference type="OMA" id="ASWMARD"/>
<dbReference type="Pfam" id="PF20237">
    <property type="entry name" value="DUF6594"/>
    <property type="match status" value="2"/>
</dbReference>
<evidence type="ECO:0000256" key="1">
    <source>
        <dbReference type="SAM" id="Phobius"/>
    </source>
</evidence>
<gene>
    <name evidence="3" type="ORF">CGLO_15629</name>
</gene>
<keyword evidence="1" id="KW-1133">Transmembrane helix</keyword>
<dbReference type="eggNOG" id="ENOG502S5VZ">
    <property type="taxonomic scope" value="Eukaryota"/>
</dbReference>
<feature type="transmembrane region" description="Helical" evidence="1">
    <location>
        <begin position="97"/>
        <end position="122"/>
    </location>
</feature>
<evidence type="ECO:0000313" key="4">
    <source>
        <dbReference type="Proteomes" id="UP000015530"/>
    </source>
</evidence>
<comment type="caution">
    <text evidence="3">The sequence shown here is derived from an EMBL/GenBank/DDBJ whole genome shotgun (WGS) entry which is preliminary data.</text>
</comment>
<keyword evidence="1" id="KW-0472">Membrane</keyword>
<protein>
    <recommendedName>
        <fullName evidence="2">DUF6594 domain-containing protein</fullName>
    </recommendedName>
</protein>
<proteinExistence type="predicted"/>
<dbReference type="InterPro" id="IPR046529">
    <property type="entry name" value="DUF6594"/>
</dbReference>
<feature type="transmembrane region" description="Helical" evidence="1">
    <location>
        <begin position="128"/>
        <end position="148"/>
    </location>
</feature>
<dbReference type="STRING" id="1237896.T0JYJ3"/>
<keyword evidence="1" id="KW-0812">Transmembrane</keyword>
<organism evidence="3 4">
    <name type="scientific">Colletotrichum gloeosporioides (strain Cg-14)</name>
    <name type="common">Anthracnose fungus</name>
    <name type="synonym">Glomerella cingulata</name>
    <dbReference type="NCBI Taxonomy" id="1237896"/>
    <lineage>
        <taxon>Eukaryota</taxon>
        <taxon>Fungi</taxon>
        <taxon>Dikarya</taxon>
        <taxon>Ascomycota</taxon>
        <taxon>Pezizomycotina</taxon>
        <taxon>Sordariomycetes</taxon>
        <taxon>Hypocreomycetidae</taxon>
        <taxon>Glomerellales</taxon>
        <taxon>Glomerellaceae</taxon>
        <taxon>Colletotrichum</taxon>
        <taxon>Colletotrichum gloeosporioides species complex</taxon>
    </lineage>
</organism>
<dbReference type="OrthoDB" id="5342093at2759"/>
<accession>T0JYJ3</accession>
<dbReference type="PANTHER" id="PTHR34502">
    <property type="entry name" value="DUF6594 DOMAIN-CONTAINING PROTEIN-RELATED"/>
    <property type="match status" value="1"/>
</dbReference>
<dbReference type="AlphaFoldDB" id="T0JYJ3"/>
<dbReference type="Proteomes" id="UP000015530">
    <property type="component" value="Unassembled WGS sequence"/>
</dbReference>
<sequence length="180" mass="19760">MATPRIGYAEAASWMARDVDNETLVYRRFDELATRNLLYLQSELLSLEHQLNELDREDAEDEDMDWQMVVCDWEKLGELADARENGVRIGRYEEHSISIAVAVISTLIAAILLIGSITGLYFVKSDAAKLGLIAFFTSLFALSVGVTTNARRAEIFAGTAAYAAVLVVFVSGDLSSSQGS</sequence>
<dbReference type="HOGENOM" id="CLU_1496073_0_0_1"/>
<evidence type="ECO:0000259" key="2">
    <source>
        <dbReference type="Pfam" id="PF20237"/>
    </source>
</evidence>